<protein>
    <recommendedName>
        <fullName evidence="4">Ribbon-helix-helix protein, CopG family</fullName>
    </recommendedName>
</protein>
<evidence type="ECO:0000256" key="1">
    <source>
        <dbReference type="SAM" id="MobiDB-lite"/>
    </source>
</evidence>
<keyword evidence="3" id="KW-1185">Reference proteome</keyword>
<evidence type="ECO:0000313" key="3">
    <source>
        <dbReference type="Proteomes" id="UP000273828"/>
    </source>
</evidence>
<sequence length="161" mass="17650">MASEDHQDGGVSFALPPDVDDWIRTEADRRGETREEMCRQMVVAAHHVSADDGLDPGAELVDRSEIEFLEGALDAQREGFIDLIEDVRSRVVQVKPDDDSGESDTTIADLLGERLRPPSSELHSSGGRTEESRPRSKLGRGGFCARSRSVLRCSSVTTVAR</sequence>
<reference evidence="2 3" key="1">
    <citation type="submission" date="2018-10" db="EMBL/GenBank/DDBJ databases">
        <title>Natrarchaeobius chitinivorans gen. nov., sp. nov., and Natrarchaeobius haloalkaliphilus sp. nov., alkaliphilic, chitin-utilizing haloarchaea from hypersaline alkaline lakes.</title>
        <authorList>
            <person name="Sorokin D.Y."/>
            <person name="Elcheninov A.G."/>
            <person name="Kostrikina N.A."/>
            <person name="Bale N.J."/>
            <person name="Sinninghe Damste J.S."/>
            <person name="Khijniak T.V."/>
            <person name="Kublanov I.V."/>
            <person name="Toshchakov S.V."/>
        </authorList>
    </citation>
    <scope>NUCLEOTIDE SEQUENCE [LARGE SCALE GENOMIC DNA]</scope>
    <source>
        <strain evidence="2 3">AArcht-Sl</strain>
    </source>
</reference>
<dbReference type="AlphaFoldDB" id="A0A3N6NYP5"/>
<evidence type="ECO:0000313" key="2">
    <source>
        <dbReference type="EMBL" id="RQG89979.1"/>
    </source>
</evidence>
<proteinExistence type="predicted"/>
<comment type="caution">
    <text evidence="2">The sequence shown here is derived from an EMBL/GenBank/DDBJ whole genome shotgun (WGS) entry which is preliminary data.</text>
</comment>
<accession>A0A3N6NYP5</accession>
<feature type="region of interest" description="Disordered" evidence="1">
    <location>
        <begin position="94"/>
        <end position="142"/>
    </location>
</feature>
<dbReference type="RefSeq" id="WP_124178068.1">
    <property type="nucleotide sequence ID" value="NZ_REFY01000003.1"/>
</dbReference>
<gene>
    <name evidence="2" type="ORF">EA462_08205</name>
</gene>
<organism evidence="2 3">
    <name type="scientific">Natrarchaeobius halalkaliphilus</name>
    <dbReference type="NCBI Taxonomy" id="1679091"/>
    <lineage>
        <taxon>Archaea</taxon>
        <taxon>Methanobacteriati</taxon>
        <taxon>Methanobacteriota</taxon>
        <taxon>Stenosarchaea group</taxon>
        <taxon>Halobacteria</taxon>
        <taxon>Halobacteriales</taxon>
        <taxon>Natrialbaceae</taxon>
        <taxon>Natrarchaeobius</taxon>
    </lineage>
</organism>
<dbReference type="EMBL" id="REFY01000003">
    <property type="protein sequence ID" value="RQG89979.1"/>
    <property type="molecule type" value="Genomic_DNA"/>
</dbReference>
<dbReference type="OrthoDB" id="178000at2157"/>
<evidence type="ECO:0008006" key="4">
    <source>
        <dbReference type="Google" id="ProtNLM"/>
    </source>
</evidence>
<name>A0A3N6NYP5_9EURY</name>
<dbReference type="Proteomes" id="UP000273828">
    <property type="component" value="Unassembled WGS sequence"/>
</dbReference>